<evidence type="ECO:0000256" key="2">
    <source>
        <dbReference type="ARBA" id="ARBA00004448"/>
    </source>
</evidence>
<evidence type="ECO:0000256" key="15">
    <source>
        <dbReference type="ARBA" id="ARBA00022967"/>
    </source>
</evidence>
<dbReference type="InterPro" id="IPR000883">
    <property type="entry name" value="Cyt_C_Oxase_1"/>
</dbReference>
<feature type="transmembrane region" description="Helical" evidence="23">
    <location>
        <begin position="410"/>
        <end position="432"/>
    </location>
</feature>
<organism evidence="25">
    <name type="scientific">[Candida] psychrophila</name>
    <dbReference type="NCBI Taxonomy" id="45577"/>
    <lineage>
        <taxon>Eukaryota</taxon>
        <taxon>Fungi</taxon>
        <taxon>Dikarya</taxon>
        <taxon>Ascomycota</taxon>
        <taxon>Saccharomycotina</taxon>
        <taxon>Pichiomycetes</taxon>
        <taxon>Debaryomycetaceae</taxon>
        <taxon>Debaryomyces</taxon>
    </lineage>
</organism>
<dbReference type="GO" id="GO:0045277">
    <property type="term" value="C:respiratory chain complex IV"/>
    <property type="evidence" value="ECO:0007669"/>
    <property type="project" value="InterPro"/>
</dbReference>
<dbReference type="InterPro" id="IPR033944">
    <property type="entry name" value="Cyt_c_oxase_su1_dom"/>
</dbReference>
<comment type="cofactor">
    <cofactor evidence="1">
        <name>Cu cation</name>
        <dbReference type="ChEBI" id="CHEBI:23378"/>
    </cofactor>
</comment>
<feature type="transmembrane region" description="Helical" evidence="23">
    <location>
        <begin position="246"/>
        <end position="264"/>
    </location>
</feature>
<protein>
    <recommendedName>
        <fullName evidence="7 22">Cytochrome c oxidase subunit 1</fullName>
        <ecNumber evidence="6 22">7.1.1.9</ecNumber>
    </recommendedName>
</protein>
<accession>A0A291F808</accession>
<comment type="subunit">
    <text evidence="5">Component of the cytochrome c oxidase (complex IV, CIV), a multisubunit enzyme composed of a catalytic core of 3 subunits and several supernumerary subunits. The complex exists as a monomer or a dimer and forms supercomplexes (SCs) in the inner mitochondrial membrane with ubiquinol-cytochrome c oxidoreductase (cytochrome b-c1 complex, complex III, CIII).</text>
</comment>
<feature type="transmembrane region" description="Helical" evidence="23">
    <location>
        <begin position="276"/>
        <end position="293"/>
    </location>
</feature>
<evidence type="ECO:0000313" key="25">
    <source>
        <dbReference type="EMBL" id="ATG28314.1"/>
    </source>
</evidence>
<evidence type="ECO:0000256" key="12">
    <source>
        <dbReference type="ARBA" id="ARBA00022723"/>
    </source>
</evidence>
<dbReference type="PANTHER" id="PTHR10422:SF18">
    <property type="entry name" value="CYTOCHROME C OXIDASE SUBUNIT 1"/>
    <property type="match status" value="1"/>
</dbReference>
<feature type="transmembrane region" description="Helical" evidence="23">
    <location>
        <begin position="379"/>
        <end position="398"/>
    </location>
</feature>
<feature type="transmembrane region" description="Helical" evidence="23">
    <location>
        <begin position="305"/>
        <end position="324"/>
    </location>
</feature>
<proteinExistence type="inferred from homology"/>
<evidence type="ECO:0000256" key="20">
    <source>
        <dbReference type="ARBA" id="ARBA00023136"/>
    </source>
</evidence>
<evidence type="ECO:0000256" key="5">
    <source>
        <dbReference type="ARBA" id="ARBA00011164"/>
    </source>
</evidence>
<keyword evidence="13 22" id="KW-0999">Mitochondrion inner membrane</keyword>
<reference evidence="25" key="1">
    <citation type="submission" date="2017-05" db="EMBL/GenBank/DDBJ databases">
        <authorList>
            <person name="Song R."/>
            <person name="Chenine A.L."/>
            <person name="Ruprecht R.M."/>
        </authorList>
    </citation>
    <scope>NUCLEOTIDE SEQUENCE</scope>
    <source>
        <strain evidence="25">NRRL Y-17665</strain>
    </source>
</reference>
<dbReference type="UniPathway" id="UPA00705"/>
<dbReference type="PROSITE" id="PS00077">
    <property type="entry name" value="COX1_CUB"/>
    <property type="match status" value="1"/>
</dbReference>
<keyword evidence="8 22" id="KW-0813">Transport</keyword>
<evidence type="ECO:0000256" key="10">
    <source>
        <dbReference type="ARBA" id="ARBA00022660"/>
    </source>
</evidence>
<dbReference type="GeneID" id="34731072"/>
<evidence type="ECO:0000256" key="4">
    <source>
        <dbReference type="ARBA" id="ARBA00009578"/>
    </source>
</evidence>
<keyword evidence="20 22" id="KW-0472">Membrane</keyword>
<comment type="catalytic activity">
    <reaction evidence="21">
        <text>4 Fe(II)-[cytochrome c] + O2 + 8 H(+)(in) = 4 Fe(III)-[cytochrome c] + 2 H2O + 4 H(+)(out)</text>
        <dbReference type="Rhea" id="RHEA:11436"/>
        <dbReference type="Rhea" id="RHEA-COMP:10350"/>
        <dbReference type="Rhea" id="RHEA-COMP:14399"/>
        <dbReference type="ChEBI" id="CHEBI:15377"/>
        <dbReference type="ChEBI" id="CHEBI:15378"/>
        <dbReference type="ChEBI" id="CHEBI:15379"/>
        <dbReference type="ChEBI" id="CHEBI:29033"/>
        <dbReference type="ChEBI" id="CHEBI:29034"/>
        <dbReference type="EC" id="7.1.1.9"/>
    </reaction>
    <physiologicalReaction direction="left-to-right" evidence="21">
        <dbReference type="Rhea" id="RHEA:11437"/>
    </physiologicalReaction>
</comment>
<dbReference type="EC" id="7.1.1.9" evidence="6 22"/>
<dbReference type="PROSITE" id="PS50855">
    <property type="entry name" value="COX1"/>
    <property type="match status" value="1"/>
</dbReference>
<evidence type="ECO:0000256" key="19">
    <source>
        <dbReference type="ARBA" id="ARBA00023008"/>
    </source>
</evidence>
<feature type="domain" description="Cytochrome oxidase subunit I profile" evidence="24">
    <location>
        <begin position="1"/>
        <end position="528"/>
    </location>
</feature>
<feature type="transmembrane region" description="Helical" evidence="23">
    <location>
        <begin position="186"/>
        <end position="214"/>
    </location>
</feature>
<keyword evidence="12 22" id="KW-0479">Metal-binding</keyword>
<keyword evidence="18 22" id="KW-0408">Iron</keyword>
<dbReference type="InterPro" id="IPR023616">
    <property type="entry name" value="Cyt_c_oxase-like_su1_dom"/>
</dbReference>
<dbReference type="AlphaFoldDB" id="A0A291F808"/>
<dbReference type="GO" id="GO:0004129">
    <property type="term" value="F:cytochrome-c oxidase activity"/>
    <property type="evidence" value="ECO:0007669"/>
    <property type="project" value="UniProtKB-EC"/>
</dbReference>
<evidence type="ECO:0000256" key="1">
    <source>
        <dbReference type="ARBA" id="ARBA00001935"/>
    </source>
</evidence>
<dbReference type="PRINTS" id="PR01165">
    <property type="entry name" value="CYCOXIDASEI"/>
</dbReference>
<dbReference type="SUPFAM" id="SSF81442">
    <property type="entry name" value="Cytochrome c oxidase subunit I-like"/>
    <property type="match status" value="1"/>
</dbReference>
<keyword evidence="9 22" id="KW-0349">Heme</keyword>
<evidence type="ECO:0000256" key="6">
    <source>
        <dbReference type="ARBA" id="ARBA00012949"/>
    </source>
</evidence>
<evidence type="ECO:0000256" key="17">
    <source>
        <dbReference type="ARBA" id="ARBA00022989"/>
    </source>
</evidence>
<keyword evidence="11 22" id="KW-0812">Transmembrane</keyword>
<evidence type="ECO:0000256" key="8">
    <source>
        <dbReference type="ARBA" id="ARBA00022448"/>
    </source>
</evidence>
<keyword evidence="10 22" id="KW-0679">Respiratory chain</keyword>
<keyword evidence="25" id="KW-0560">Oxidoreductase</keyword>
<evidence type="ECO:0000256" key="3">
    <source>
        <dbReference type="ARBA" id="ARBA00004673"/>
    </source>
</evidence>
<evidence type="ECO:0000256" key="16">
    <source>
        <dbReference type="ARBA" id="ARBA00022982"/>
    </source>
</evidence>
<keyword evidence="14" id="KW-0106">Calcium</keyword>
<feature type="transmembrane region" description="Helical" evidence="23">
    <location>
        <begin position="107"/>
        <end position="131"/>
    </location>
</feature>
<dbReference type="Gene3D" id="1.20.210.10">
    <property type="entry name" value="Cytochrome c oxidase-like, subunit I domain"/>
    <property type="match status" value="1"/>
</dbReference>
<evidence type="ECO:0000256" key="11">
    <source>
        <dbReference type="ARBA" id="ARBA00022692"/>
    </source>
</evidence>
<evidence type="ECO:0000256" key="21">
    <source>
        <dbReference type="ARBA" id="ARBA00049512"/>
    </source>
</evidence>
<evidence type="ECO:0000256" key="18">
    <source>
        <dbReference type="ARBA" id="ARBA00023004"/>
    </source>
</evidence>
<dbReference type="CDD" id="cd01663">
    <property type="entry name" value="Cyt_c_Oxidase_I"/>
    <property type="match status" value="1"/>
</dbReference>
<evidence type="ECO:0000256" key="7">
    <source>
        <dbReference type="ARBA" id="ARBA00015947"/>
    </source>
</evidence>
<keyword evidence="15" id="KW-1278">Translocase</keyword>
<dbReference type="InterPro" id="IPR023615">
    <property type="entry name" value="Cyt_c_Oxase_su1_BS"/>
</dbReference>
<dbReference type="GO" id="GO:0020037">
    <property type="term" value="F:heme binding"/>
    <property type="evidence" value="ECO:0007669"/>
    <property type="project" value="InterPro"/>
</dbReference>
<evidence type="ECO:0000259" key="24">
    <source>
        <dbReference type="PROSITE" id="PS50855"/>
    </source>
</evidence>
<sequence>MSYVTRWLYSTSHKDIGMTYLGFGMLSAMVGTAMSVMMRMELSNGNSQYFHGNNQAYNVLVSGHALMMMFFFIMPVFMGAFGNFFVPMMMGAVDMAFARLNNISFWCLPPALVCIMCSVLVEQGAGTGWTLYPPTSSLSAHSGPSVDTAMFAMHLTTMSSTLGAMNFMVTVLNMRSMGLHMVNMPLFTWAVFFTAMLLLLSLPVLTAAVTLLLMDRNFNTGFYEVGAGGDPVTYEHTFWFFGHPEVYMLMMPGFGVVSHIVSTYSKKPMFGEMGMLYAMGSIGFLGFLVWSHHMFVVGTDVDSRAYFTSATMVMAVPTGIKIFSWTATIYGGEMRLGVPMLFALGFLFLFTVGGLTGVMTANASMDVAFHDTYYVVGHFHYVLSMGALFSLMGAYYYWGPAMFGLKYNRMLGEMHFWLLFMSVNMMFLPMHFLGTNGMPRRMSQYPDAFLGWNYMSSMGSAMSLMSVLVATKSVLVQLENGENEELELQVTPDFTESNLCREVRESSLELILARPAEYHTYSELPVLTSNNHV</sequence>
<evidence type="ECO:0000256" key="9">
    <source>
        <dbReference type="ARBA" id="ARBA00022617"/>
    </source>
</evidence>
<comment type="similarity">
    <text evidence="4 22">Belongs to the heme-copper respiratory oxidase family.</text>
</comment>
<dbReference type="InterPro" id="IPR036927">
    <property type="entry name" value="Cyt_c_oxase-like_su1_sf"/>
</dbReference>
<geneLocation type="mitochondrion" evidence="25"/>
<keyword evidence="22 25" id="KW-0496">Mitochondrion</keyword>
<feature type="transmembrane region" description="Helical" evidence="23">
    <location>
        <begin position="336"/>
        <end position="359"/>
    </location>
</feature>
<comment type="pathway">
    <text evidence="3 22">Energy metabolism; oxidative phosphorylation.</text>
</comment>
<comment type="function">
    <text evidence="22">Component of the cytochrome c oxidase, the last enzyme in the mitochondrial electron transport chain which drives oxidative phosphorylation. The respiratory chain contains 3 multisubunit complexes succinate dehydrogenase (complex II, CII), ubiquinol-cytochrome c oxidoreductase (cytochrome b-c1 complex, complex III, CIII) and cytochrome c oxidase (complex IV, CIV), that cooperate to transfer electrons derived from NADH and succinate to molecular oxygen, creating an electrochemical gradient over the inner membrane that drives transmembrane transport and the ATP synthase. Cytochrome c oxidase is the component of the respiratory chain that catalyzes the reduction of oxygen to water. Electrons originating from reduced cytochrome c in the intermembrane space (IMS) are transferred via the dinuclear copper A center (CU(A)) of subunit 2 and heme A of subunit 1 to the active site in subunit 1, a binuclear center (BNC) formed by heme A3 and copper B (CU(B)). The BNC reduces molecular oxygen to 2 water molecules using 4 electrons from cytochrome c in the IMS and 4 protons from the mitochondrial matrix.</text>
</comment>
<feature type="transmembrane region" description="Helical" evidence="23">
    <location>
        <begin position="452"/>
        <end position="470"/>
    </location>
</feature>
<evidence type="ECO:0000256" key="13">
    <source>
        <dbReference type="ARBA" id="ARBA00022792"/>
    </source>
</evidence>
<dbReference type="GO" id="GO:0016491">
    <property type="term" value="F:oxidoreductase activity"/>
    <property type="evidence" value="ECO:0007669"/>
    <property type="project" value="UniProtKB-KW"/>
</dbReference>
<keyword evidence="16 22" id="KW-0249">Electron transport</keyword>
<gene>
    <name evidence="25" type="primary">cox1</name>
</gene>
<evidence type="ECO:0000256" key="22">
    <source>
        <dbReference type="RuleBase" id="RU000369"/>
    </source>
</evidence>
<comment type="subcellular location">
    <subcellularLocation>
        <location evidence="2 22">Mitochondrion inner membrane</location>
        <topology evidence="2 22">Multi-pass membrane protein</topology>
    </subcellularLocation>
</comment>
<dbReference type="PANTHER" id="PTHR10422">
    <property type="entry name" value="CYTOCHROME C OXIDASE SUBUNIT 1"/>
    <property type="match status" value="1"/>
</dbReference>
<dbReference type="GO" id="GO:0005743">
    <property type="term" value="C:mitochondrial inner membrane"/>
    <property type="evidence" value="ECO:0007669"/>
    <property type="project" value="UniProtKB-SubCell"/>
</dbReference>
<feature type="transmembrane region" description="Helical" evidence="23">
    <location>
        <begin position="151"/>
        <end position="174"/>
    </location>
</feature>
<name>A0A291F808_9ASCO</name>
<dbReference type="GO" id="GO:0006123">
    <property type="term" value="P:mitochondrial electron transport, cytochrome c to oxygen"/>
    <property type="evidence" value="ECO:0007669"/>
    <property type="project" value="TreeGrafter"/>
</dbReference>
<evidence type="ECO:0000256" key="23">
    <source>
        <dbReference type="SAM" id="Phobius"/>
    </source>
</evidence>
<dbReference type="RefSeq" id="YP_009437721.1">
    <property type="nucleotide sequence ID" value="NC_036103.1"/>
</dbReference>
<keyword evidence="17 23" id="KW-1133">Transmembrane helix</keyword>
<feature type="transmembrane region" description="Helical" evidence="23">
    <location>
        <begin position="20"/>
        <end position="40"/>
    </location>
</feature>
<feature type="transmembrane region" description="Helical" evidence="23">
    <location>
        <begin position="60"/>
        <end position="86"/>
    </location>
</feature>
<evidence type="ECO:0000256" key="14">
    <source>
        <dbReference type="ARBA" id="ARBA00022837"/>
    </source>
</evidence>
<dbReference type="GO" id="GO:0046872">
    <property type="term" value="F:metal ion binding"/>
    <property type="evidence" value="ECO:0007669"/>
    <property type="project" value="UniProtKB-KW"/>
</dbReference>
<dbReference type="FunFam" id="1.20.210.10:FF:000004">
    <property type="entry name" value="Cytochrome c oxidase subunit 1"/>
    <property type="match status" value="1"/>
</dbReference>
<dbReference type="EMBL" id="MF163266">
    <property type="protein sequence ID" value="ATG28314.1"/>
    <property type="molecule type" value="Genomic_DNA"/>
</dbReference>
<dbReference type="GO" id="GO:0015990">
    <property type="term" value="P:electron transport coupled proton transport"/>
    <property type="evidence" value="ECO:0007669"/>
    <property type="project" value="TreeGrafter"/>
</dbReference>
<dbReference type="Pfam" id="PF00115">
    <property type="entry name" value="COX1"/>
    <property type="match status" value="1"/>
</dbReference>
<keyword evidence="19 22" id="KW-0186">Copper</keyword>